<proteinExistence type="predicted"/>
<dbReference type="Proteomes" id="UP000250434">
    <property type="component" value="Chromosome"/>
</dbReference>
<feature type="domain" description="Methyltransferase" evidence="1">
    <location>
        <begin position="358"/>
        <end position="449"/>
    </location>
</feature>
<evidence type="ECO:0000313" key="3">
    <source>
        <dbReference type="Proteomes" id="UP000250434"/>
    </source>
</evidence>
<dbReference type="PANTHER" id="PTHR43591">
    <property type="entry name" value="METHYLTRANSFERASE"/>
    <property type="match status" value="1"/>
</dbReference>
<dbReference type="CDD" id="cd02440">
    <property type="entry name" value="AdoMet_MTases"/>
    <property type="match status" value="1"/>
</dbReference>
<dbReference type="KEGG" id="aab:A4R43_37120"/>
<protein>
    <submittedName>
        <fullName evidence="2">Methyltransferase</fullName>
    </submittedName>
</protein>
<dbReference type="InterPro" id="IPR029063">
    <property type="entry name" value="SAM-dependent_MTases_sf"/>
</dbReference>
<dbReference type="Pfam" id="PF13649">
    <property type="entry name" value="Methyltransf_25"/>
    <property type="match status" value="1"/>
</dbReference>
<dbReference type="OrthoDB" id="3676796at2"/>
<dbReference type="Gene3D" id="3.40.50.150">
    <property type="entry name" value="Vaccinia Virus protein VP39"/>
    <property type="match status" value="1"/>
</dbReference>
<dbReference type="SUPFAM" id="SSF53335">
    <property type="entry name" value="S-adenosyl-L-methionine-dependent methyltransferases"/>
    <property type="match status" value="1"/>
</dbReference>
<dbReference type="AlphaFoldDB" id="A0A344LH60"/>
<dbReference type="PANTHER" id="PTHR43591:SF24">
    <property type="entry name" value="2-METHOXY-6-POLYPRENYL-1,4-BENZOQUINOL METHYLASE, MITOCHONDRIAL"/>
    <property type="match status" value="1"/>
</dbReference>
<reference evidence="2 3" key="1">
    <citation type="submission" date="2016-04" db="EMBL/GenBank/DDBJ databases">
        <title>Complete genome sequence and analysis of deep-sea sediment isolate, Amycolatopsis sp. WP1.</title>
        <authorList>
            <person name="Wang H."/>
            <person name="Chen S."/>
            <person name="Wu Q."/>
        </authorList>
    </citation>
    <scope>NUCLEOTIDE SEQUENCE [LARGE SCALE GENOMIC DNA]</scope>
    <source>
        <strain evidence="2 3">WP1</strain>
    </source>
</reference>
<accession>A0A344LH60</accession>
<keyword evidence="2" id="KW-0489">Methyltransferase</keyword>
<dbReference type="GO" id="GO:0008168">
    <property type="term" value="F:methyltransferase activity"/>
    <property type="evidence" value="ECO:0007669"/>
    <property type="project" value="UniProtKB-KW"/>
</dbReference>
<organism evidence="2 3">
    <name type="scientific">Amycolatopsis albispora</name>
    <dbReference type="NCBI Taxonomy" id="1804986"/>
    <lineage>
        <taxon>Bacteria</taxon>
        <taxon>Bacillati</taxon>
        <taxon>Actinomycetota</taxon>
        <taxon>Actinomycetes</taxon>
        <taxon>Pseudonocardiales</taxon>
        <taxon>Pseudonocardiaceae</taxon>
        <taxon>Amycolatopsis</taxon>
    </lineage>
</organism>
<dbReference type="GO" id="GO:0032259">
    <property type="term" value="P:methylation"/>
    <property type="evidence" value="ECO:0007669"/>
    <property type="project" value="UniProtKB-KW"/>
</dbReference>
<gene>
    <name evidence="2" type="ORF">A4R43_37120</name>
</gene>
<dbReference type="InterPro" id="IPR041698">
    <property type="entry name" value="Methyltransf_25"/>
</dbReference>
<keyword evidence="3" id="KW-1185">Reference proteome</keyword>
<evidence type="ECO:0000313" key="2">
    <source>
        <dbReference type="EMBL" id="AXB47384.1"/>
    </source>
</evidence>
<dbReference type="EMBL" id="CP015163">
    <property type="protein sequence ID" value="AXB47384.1"/>
    <property type="molecule type" value="Genomic_DNA"/>
</dbReference>
<dbReference type="RefSeq" id="WP_113696442.1">
    <property type="nucleotide sequence ID" value="NZ_CP015163.1"/>
</dbReference>
<evidence type="ECO:0000259" key="1">
    <source>
        <dbReference type="Pfam" id="PF13649"/>
    </source>
</evidence>
<sequence length="516" mass="55869">MTDAVTDSTIAELVKAFASAQPERLQEEFDKLAGAVWQEGVLTELALPAAPVLVDVLDQVSEDHQGRLVILLGLLAEAEYPEQGPVNQAVRAGLDHYLALVGRESNSQAFTLALLYLLSHFPADRERILDAVAGIGLGPEEQTRLERALASLDLAKPDLGRVWPAPSIWALNASEQDFDQSWINDLSTEQIVTNWENDTKTVFGFSGAKAYWAVLNGDVVQVAQNPPTRAESDEDIDSSTSGLFGAHVEAFRCANCSGALEIRNEVVRCPECATAYPVANGVLDLTAGIAETISTGNDEDTADLLQKLAEMPTMGLYYESVLRPAYLQIAGSNWGGAVTPSDEDAYIATHIEPVDGPVLDLAAGAGRWTTVVSDTVGPDRLLALDMGLPMLSVLRSRLPEVPAVQGSALDLPFADASFGAVNMWNALQAFPDDAETAILEVGRVLRPGGTFTCMTFLFGQDPIYRHFQKSHFFPSRPAGHLLFELEDIKAWLDRAGLRIVELSGPETFVFFTAERI</sequence>
<keyword evidence="2" id="KW-0808">Transferase</keyword>
<name>A0A344LH60_9PSEU</name>